<sequence>MRTIKIGFFAIALLVMSRLVVHGQSLPVGTVALEDYYRRGQLLGNTDSSVSFMVRPLFPSYIKNHSDAFYPDSTEKRYNLLRADGAFQSADGKLKGSFLPLNFQTQFNSDHPYGWNDGAMIPAKGLQTFVSAGIFMQYGPLTIQFRPEFVSAVNPKFDTFNGGHYDVIFARYYDIYNNIDLPVRFGPSAYNRAFWGQSSIRLNYKTFSFGLSTENLWWGPGIRNSLLMSNSAPGFKHLTLNTLRPIKTPLGFFEGQLIAGRLENSGFPPLVPDHVFFGTNLYVPKPTDWRYLSGIIVTWQPKWIPGLFLGFDQSSQIYGKNLNGLKDYLPFFSPIKSSTAPDNPLDQKDQRSSLFMRWLWTAEHAEIYFEWGHNNSSADLTQSLLSPDKSRAYIWGLRKVLPFNRSRDENIMIGVEVATLQENDVNNILNGTEWYVSKSIPQGYTNRGEGLGAGIGPGANLQSLDISWVKGLKRLGLQIERYAHNNDFYYYAFTDSKDFRRHWVDLSLALDGEWNYKNLIFNAKIQGIRAINYQWYLTQGPADPYFVNGINAYNLQIQAGVTYRF</sequence>
<dbReference type="Gene3D" id="2.40.160.130">
    <property type="entry name" value="Capsule assembly protein Wzi"/>
    <property type="match status" value="1"/>
</dbReference>
<dbReference type="Pfam" id="PF14052">
    <property type="entry name" value="Caps_assemb_Wzi"/>
    <property type="match status" value="1"/>
</dbReference>
<proteinExistence type="predicted"/>
<evidence type="ECO:0000313" key="1">
    <source>
        <dbReference type="EMBL" id="WPU95808.1"/>
    </source>
</evidence>
<gene>
    <name evidence="1" type="ORF">SNE25_09790</name>
</gene>
<dbReference type="EMBL" id="CP139558">
    <property type="protein sequence ID" value="WPU95808.1"/>
    <property type="molecule type" value="Genomic_DNA"/>
</dbReference>
<reference evidence="1 2" key="1">
    <citation type="submission" date="2023-11" db="EMBL/GenBank/DDBJ databases">
        <title>Analysis of the Genomes of Mucilaginibacter gossypii cycad 4 and M. sabulilitoris SNA2: microbes with the potential for plant growth promotion.</title>
        <authorList>
            <person name="Hirsch A.M."/>
            <person name="Humm E."/>
            <person name="Rubbi M."/>
            <person name="Del Vecchio G."/>
            <person name="Ha S.M."/>
            <person name="Pellegrini M."/>
            <person name="Gunsalus R.P."/>
        </authorList>
    </citation>
    <scope>NUCLEOTIDE SEQUENCE [LARGE SCALE GENOMIC DNA]</scope>
    <source>
        <strain evidence="1 2">SNA2</strain>
    </source>
</reference>
<dbReference type="Proteomes" id="UP001324380">
    <property type="component" value="Chromosome"/>
</dbReference>
<keyword evidence="2" id="KW-1185">Reference proteome</keyword>
<accession>A0ABZ0TUQ5</accession>
<dbReference type="InterPro" id="IPR026950">
    <property type="entry name" value="Caps_assemb_Wzi"/>
</dbReference>
<evidence type="ECO:0000313" key="2">
    <source>
        <dbReference type="Proteomes" id="UP001324380"/>
    </source>
</evidence>
<dbReference type="InterPro" id="IPR038636">
    <property type="entry name" value="Wzi_sf"/>
</dbReference>
<organism evidence="1 2">
    <name type="scientific">Mucilaginibacter sabulilitoris</name>
    <dbReference type="NCBI Taxonomy" id="1173583"/>
    <lineage>
        <taxon>Bacteria</taxon>
        <taxon>Pseudomonadati</taxon>
        <taxon>Bacteroidota</taxon>
        <taxon>Sphingobacteriia</taxon>
        <taxon>Sphingobacteriales</taxon>
        <taxon>Sphingobacteriaceae</taxon>
        <taxon>Mucilaginibacter</taxon>
    </lineage>
</organism>
<dbReference type="RefSeq" id="WP_321564914.1">
    <property type="nucleotide sequence ID" value="NZ_CP139558.1"/>
</dbReference>
<protein>
    <submittedName>
        <fullName evidence="1">Capsule assembly Wzi family protein</fullName>
    </submittedName>
</protein>
<name>A0ABZ0TUQ5_9SPHI</name>